<dbReference type="AlphaFoldDB" id="A0A640SI29"/>
<evidence type="ECO:0000313" key="2">
    <source>
        <dbReference type="EMBL" id="GFE10292.1"/>
    </source>
</evidence>
<name>A0A640SI29_9ACTN</name>
<dbReference type="Proteomes" id="UP000435837">
    <property type="component" value="Unassembled WGS sequence"/>
</dbReference>
<keyword evidence="1" id="KW-1133">Transmembrane helix</keyword>
<gene>
    <name evidence="2" type="ORF">Scani_65600</name>
</gene>
<keyword evidence="1" id="KW-0812">Transmembrane</keyword>
<feature type="transmembrane region" description="Helical" evidence="1">
    <location>
        <begin position="86"/>
        <end position="110"/>
    </location>
</feature>
<dbReference type="EMBL" id="BLIN01000005">
    <property type="protein sequence ID" value="GFE10292.1"/>
    <property type="molecule type" value="Genomic_DNA"/>
</dbReference>
<evidence type="ECO:0000256" key="1">
    <source>
        <dbReference type="SAM" id="Phobius"/>
    </source>
</evidence>
<proteinExistence type="predicted"/>
<accession>A0A640SI29</accession>
<evidence type="ECO:0000313" key="3">
    <source>
        <dbReference type="Proteomes" id="UP000435837"/>
    </source>
</evidence>
<keyword evidence="1" id="KW-0472">Membrane</keyword>
<reference evidence="2 3" key="1">
    <citation type="submission" date="2019-12" db="EMBL/GenBank/DDBJ databases">
        <title>Whole genome shotgun sequence of Streptomyces caniferus NBRC 15389.</title>
        <authorList>
            <person name="Ichikawa N."/>
            <person name="Kimura A."/>
            <person name="Kitahashi Y."/>
            <person name="Komaki H."/>
            <person name="Tamura T."/>
        </authorList>
    </citation>
    <scope>NUCLEOTIDE SEQUENCE [LARGE SCALE GENOMIC DNA]</scope>
    <source>
        <strain evidence="2 3">NBRC 15389</strain>
    </source>
</reference>
<organism evidence="2 3">
    <name type="scientific">Streptomyces caniferus</name>
    <dbReference type="NCBI Taxonomy" id="285557"/>
    <lineage>
        <taxon>Bacteria</taxon>
        <taxon>Bacillati</taxon>
        <taxon>Actinomycetota</taxon>
        <taxon>Actinomycetes</taxon>
        <taxon>Kitasatosporales</taxon>
        <taxon>Streptomycetaceae</taxon>
        <taxon>Streptomyces</taxon>
    </lineage>
</organism>
<comment type="caution">
    <text evidence="2">The sequence shown here is derived from an EMBL/GenBank/DDBJ whole genome shotgun (WGS) entry which is preliminary data.</text>
</comment>
<sequence>MPKWSPARDDVLATFWHEASHSSQLLALRLLTSVIFAYARDQAHKGGPRGPCRTNPATVHDGDLTHVSAMRDGEQRMRHSKWIQRVAVTVGGTVVAAGALPLVTAGPAYAGNYYDCVQYLRHKGYFIDDNGVAADSCRIAERGKGSANSLSICASRLESLHVKWEDAKPACLRARP</sequence>
<protein>
    <submittedName>
        <fullName evidence="2">Uncharacterized protein</fullName>
    </submittedName>
</protein>